<dbReference type="VEuPathDB" id="FungiDB:MAPG_06808"/>
<dbReference type="AlphaFoldDB" id="A0A0C4E315"/>
<dbReference type="InterPro" id="IPR025714">
    <property type="entry name" value="Methyltranfer_dom"/>
</dbReference>
<dbReference type="Pfam" id="PF13383">
    <property type="entry name" value="Methyltransf_22"/>
    <property type="match status" value="1"/>
</dbReference>
<reference evidence="5" key="1">
    <citation type="submission" date="2010-05" db="EMBL/GenBank/DDBJ databases">
        <title>The genome sequence of Magnaporthe poae strain ATCC 64411.</title>
        <authorList>
            <person name="Ma L.-J."/>
            <person name="Dead R."/>
            <person name="Young S."/>
            <person name="Zeng Q."/>
            <person name="Koehrsen M."/>
            <person name="Alvarado L."/>
            <person name="Berlin A."/>
            <person name="Chapman S.B."/>
            <person name="Chen Z."/>
            <person name="Freedman E."/>
            <person name="Gellesch M."/>
            <person name="Goldberg J."/>
            <person name="Griggs A."/>
            <person name="Gujja S."/>
            <person name="Heilman E.R."/>
            <person name="Heiman D."/>
            <person name="Hepburn T."/>
            <person name="Howarth C."/>
            <person name="Jen D."/>
            <person name="Larson L."/>
            <person name="Mehta T."/>
            <person name="Neiman D."/>
            <person name="Pearson M."/>
            <person name="Roberts A."/>
            <person name="Saif S."/>
            <person name="Shea T."/>
            <person name="Shenoy N."/>
            <person name="Sisk P."/>
            <person name="Stolte C."/>
            <person name="Sykes S."/>
            <person name="Walk T."/>
            <person name="White J."/>
            <person name="Yandava C."/>
            <person name="Haas B."/>
            <person name="Nusbaum C."/>
            <person name="Birren B."/>
        </authorList>
    </citation>
    <scope>NUCLEOTIDE SEQUENCE [LARGE SCALE GENOMIC DNA]</scope>
    <source>
        <strain evidence="5">ATCC 64411 / 73-15</strain>
    </source>
</reference>
<feature type="domain" description="Methyltransferase" evidence="2">
    <location>
        <begin position="130"/>
        <end position="262"/>
    </location>
</feature>
<evidence type="ECO:0000256" key="1">
    <source>
        <dbReference type="SAM" id="SignalP"/>
    </source>
</evidence>
<reference evidence="3" key="2">
    <citation type="submission" date="2010-05" db="EMBL/GenBank/DDBJ databases">
        <title>The Genome Sequence of Magnaporthe poae strain ATCC 64411.</title>
        <authorList>
            <consortium name="The Broad Institute Genome Sequencing Platform"/>
            <consortium name="Broad Institute Genome Sequencing Center for Infectious Disease"/>
            <person name="Ma L.-J."/>
            <person name="Dead R."/>
            <person name="Young S."/>
            <person name="Zeng Q."/>
            <person name="Koehrsen M."/>
            <person name="Alvarado L."/>
            <person name="Berlin A."/>
            <person name="Chapman S.B."/>
            <person name="Chen Z."/>
            <person name="Freedman E."/>
            <person name="Gellesch M."/>
            <person name="Goldberg J."/>
            <person name="Griggs A."/>
            <person name="Gujja S."/>
            <person name="Heilman E.R."/>
            <person name="Heiman D."/>
            <person name="Hepburn T."/>
            <person name="Howarth C."/>
            <person name="Jen D."/>
            <person name="Larson L."/>
            <person name="Mehta T."/>
            <person name="Neiman D."/>
            <person name="Pearson M."/>
            <person name="Roberts A."/>
            <person name="Saif S."/>
            <person name="Shea T."/>
            <person name="Shenoy N."/>
            <person name="Sisk P."/>
            <person name="Stolte C."/>
            <person name="Sykes S."/>
            <person name="Walk T."/>
            <person name="White J."/>
            <person name="Yandava C."/>
            <person name="Haas B."/>
            <person name="Nusbaum C."/>
            <person name="Birren B."/>
        </authorList>
    </citation>
    <scope>NUCLEOTIDE SEQUENCE</scope>
    <source>
        <strain evidence="3">ATCC 64411</strain>
    </source>
</reference>
<dbReference type="eggNOG" id="ENOG502S02V">
    <property type="taxonomic scope" value="Eukaryota"/>
</dbReference>
<feature type="signal peptide" evidence="1">
    <location>
        <begin position="1"/>
        <end position="30"/>
    </location>
</feature>
<dbReference type="STRING" id="644358.A0A0C4E315"/>
<dbReference type="InterPro" id="IPR026913">
    <property type="entry name" value="METTL24"/>
</dbReference>
<protein>
    <recommendedName>
        <fullName evidence="2">Methyltransferase domain-containing protein</fullName>
    </recommendedName>
</protein>
<reference evidence="4" key="5">
    <citation type="submission" date="2015-06" db="UniProtKB">
        <authorList>
            <consortium name="EnsemblFungi"/>
        </authorList>
    </citation>
    <scope>IDENTIFICATION</scope>
    <source>
        <strain evidence="4">ATCC 64411</strain>
    </source>
</reference>
<proteinExistence type="predicted"/>
<reference evidence="4" key="4">
    <citation type="journal article" date="2015" name="G3 (Bethesda)">
        <title>Genome sequences of three phytopathogenic species of the Magnaporthaceae family of fungi.</title>
        <authorList>
            <person name="Okagaki L.H."/>
            <person name="Nunes C.C."/>
            <person name="Sailsbery J."/>
            <person name="Clay B."/>
            <person name="Brown D."/>
            <person name="John T."/>
            <person name="Oh Y."/>
            <person name="Young N."/>
            <person name="Fitzgerald M."/>
            <person name="Haas B.J."/>
            <person name="Zeng Q."/>
            <person name="Young S."/>
            <person name="Adiconis X."/>
            <person name="Fan L."/>
            <person name="Levin J.Z."/>
            <person name="Mitchell T.K."/>
            <person name="Okubara P.A."/>
            <person name="Farman M.L."/>
            <person name="Kohn L.M."/>
            <person name="Birren B."/>
            <person name="Ma L.-J."/>
            <person name="Dean R.A."/>
        </authorList>
    </citation>
    <scope>NUCLEOTIDE SEQUENCE</scope>
    <source>
        <strain evidence="4">ATCC 64411 / 73-15</strain>
    </source>
</reference>
<evidence type="ECO:0000313" key="5">
    <source>
        <dbReference type="Proteomes" id="UP000011715"/>
    </source>
</evidence>
<dbReference type="OMA" id="PRCTEYV"/>
<dbReference type="EMBL" id="ADBL01001641">
    <property type="status" value="NOT_ANNOTATED_CDS"/>
    <property type="molecule type" value="Genomic_DNA"/>
</dbReference>
<keyword evidence="5" id="KW-1185">Reference proteome</keyword>
<dbReference type="EMBL" id="GL876970">
    <property type="protein sequence ID" value="KLU87815.1"/>
    <property type="molecule type" value="Genomic_DNA"/>
</dbReference>
<organism evidence="4 5">
    <name type="scientific">Magnaporthiopsis poae (strain ATCC 64411 / 73-15)</name>
    <name type="common">Kentucky bluegrass fungus</name>
    <name type="synonym">Magnaporthe poae</name>
    <dbReference type="NCBI Taxonomy" id="644358"/>
    <lineage>
        <taxon>Eukaryota</taxon>
        <taxon>Fungi</taxon>
        <taxon>Dikarya</taxon>
        <taxon>Ascomycota</taxon>
        <taxon>Pezizomycotina</taxon>
        <taxon>Sordariomycetes</taxon>
        <taxon>Sordariomycetidae</taxon>
        <taxon>Magnaporthales</taxon>
        <taxon>Magnaporthaceae</taxon>
        <taxon>Magnaporthiopsis</taxon>
    </lineage>
</organism>
<dbReference type="PANTHER" id="PTHR32026:SF10">
    <property type="entry name" value="METHYLTRANSFERASE-LIKE PROTEIN 24-RELATED"/>
    <property type="match status" value="1"/>
</dbReference>
<dbReference type="EnsemblFungi" id="MAPG_06808T0">
    <property type="protein sequence ID" value="MAPG_06808T0"/>
    <property type="gene ID" value="MAPG_06808"/>
</dbReference>
<evidence type="ECO:0000259" key="2">
    <source>
        <dbReference type="Pfam" id="PF13383"/>
    </source>
</evidence>
<name>A0A0C4E315_MAGP6</name>
<accession>A0A0C4E315</accession>
<evidence type="ECO:0000313" key="4">
    <source>
        <dbReference type="EnsemblFungi" id="MAPG_06808T0"/>
    </source>
</evidence>
<feature type="chain" id="PRO_5009385649" description="Methyltransferase domain-containing protein" evidence="1">
    <location>
        <begin position="31"/>
        <end position="359"/>
    </location>
</feature>
<dbReference type="PANTHER" id="PTHR32026">
    <property type="entry name" value="METHYLTRANSFERASE-LIKE PROTEIN 24"/>
    <property type="match status" value="1"/>
</dbReference>
<dbReference type="OrthoDB" id="10006218at2759"/>
<keyword evidence="1" id="KW-0732">Signal</keyword>
<reference evidence="3" key="3">
    <citation type="submission" date="2011-03" db="EMBL/GenBank/DDBJ databases">
        <title>Annotation of Magnaporthe poae ATCC 64411.</title>
        <authorList>
            <person name="Ma L.-J."/>
            <person name="Dead R."/>
            <person name="Young S.K."/>
            <person name="Zeng Q."/>
            <person name="Gargeya S."/>
            <person name="Fitzgerald M."/>
            <person name="Haas B."/>
            <person name="Abouelleil A."/>
            <person name="Alvarado L."/>
            <person name="Arachchi H.M."/>
            <person name="Berlin A."/>
            <person name="Brown A."/>
            <person name="Chapman S.B."/>
            <person name="Chen Z."/>
            <person name="Dunbar C."/>
            <person name="Freedman E."/>
            <person name="Gearin G."/>
            <person name="Gellesch M."/>
            <person name="Goldberg J."/>
            <person name="Griggs A."/>
            <person name="Gujja S."/>
            <person name="Heiman D."/>
            <person name="Howarth C."/>
            <person name="Larson L."/>
            <person name="Lui A."/>
            <person name="MacDonald P.J.P."/>
            <person name="Mehta T."/>
            <person name="Montmayeur A."/>
            <person name="Murphy C."/>
            <person name="Neiman D."/>
            <person name="Pearson M."/>
            <person name="Priest M."/>
            <person name="Roberts A."/>
            <person name="Saif S."/>
            <person name="Shea T."/>
            <person name="Shenoy N."/>
            <person name="Sisk P."/>
            <person name="Stolte C."/>
            <person name="Sykes S."/>
            <person name="Yandava C."/>
            <person name="Wortman J."/>
            <person name="Nusbaum C."/>
            <person name="Birren B."/>
        </authorList>
    </citation>
    <scope>NUCLEOTIDE SEQUENCE</scope>
    <source>
        <strain evidence="3">ATCC 64411</strain>
    </source>
</reference>
<evidence type="ECO:0000313" key="3">
    <source>
        <dbReference type="EMBL" id="KLU87815.1"/>
    </source>
</evidence>
<dbReference type="Proteomes" id="UP000011715">
    <property type="component" value="Unassembled WGS sequence"/>
</dbReference>
<gene>
    <name evidence="3" type="ORF">MAPG_06808</name>
</gene>
<sequence>MTTAASGLCGNPRRLMQLLWLVAAFMFAVALVRSLGGGDGYHTAARGWMASRVQGLVGGSRGDGTGRSGRLSMAEHMHAAERAWGKTVKQRHELIRKDFGDVEKLPLYAAVSGPSYDATPYTIWDLTPASYGCPHEMERVGRMGDGGKWVCGMSRYEKLSRAHSCVVYSFGVRDESSFENELLSRTNCSVWAYDFDVVDFGQQLEDANRPRAHFMQAGVAGETNASKSPPFYSLADLMKMNGHDYIDILKMDIEFFEYETMDGLDRDFSLAAGHEFPVGQFMVELHLLNGITAKTFLEWWERLEGRGMRPTWTEPNLLGVTLGIGGNKDPNLAEYTMINVHDRRSVVLGGPSGSAAGEG</sequence>